<dbReference type="EMBL" id="JANWOI010000004">
    <property type="protein sequence ID" value="MDA5194814.1"/>
    <property type="molecule type" value="Genomic_DNA"/>
</dbReference>
<feature type="region of interest" description="Disordered" evidence="1">
    <location>
        <begin position="597"/>
        <end position="657"/>
    </location>
</feature>
<dbReference type="GO" id="GO:0008270">
    <property type="term" value="F:zinc ion binding"/>
    <property type="evidence" value="ECO:0007669"/>
    <property type="project" value="InterPro"/>
</dbReference>
<gene>
    <name evidence="4" type="ORF">NYP16_12710</name>
</gene>
<dbReference type="RefSeq" id="WP_274944521.1">
    <property type="nucleotide sequence ID" value="NZ_JANWOI010000004.1"/>
</dbReference>
<feature type="domain" description="Peptidase M1 membrane alanine aminopeptidase" evidence="3">
    <location>
        <begin position="370"/>
        <end position="572"/>
    </location>
</feature>
<evidence type="ECO:0000313" key="5">
    <source>
        <dbReference type="Proteomes" id="UP001141619"/>
    </source>
</evidence>
<evidence type="ECO:0000259" key="3">
    <source>
        <dbReference type="Pfam" id="PF01433"/>
    </source>
</evidence>
<dbReference type="Gene3D" id="1.10.390.10">
    <property type="entry name" value="Neutral Protease Domain 2"/>
    <property type="match status" value="1"/>
</dbReference>
<dbReference type="GO" id="GO:0005737">
    <property type="term" value="C:cytoplasm"/>
    <property type="evidence" value="ECO:0007669"/>
    <property type="project" value="TreeGrafter"/>
</dbReference>
<dbReference type="AlphaFoldDB" id="A0A9X3U1F3"/>
<dbReference type="InterPro" id="IPR050344">
    <property type="entry name" value="Peptidase_M1_aminopeptidases"/>
</dbReference>
<proteinExistence type="predicted"/>
<feature type="chain" id="PRO_5040733597" evidence="2">
    <location>
        <begin position="21"/>
        <end position="786"/>
    </location>
</feature>
<sequence length="786" mass="87853">MKTISAAMAIVLAVTSFAAAERKPAEPPHKIEFEDKFRALDDLLPTPGTTRSASGAPGPAYWQQQADYKIRVTLDESKRSISGAETITYRNNSPDILHYLWVQLDQNDLKPHADQVLAAPGYGDRFTFAALRAAIAETRFPGGFDIKAVRGDGNAALKTQIHNSMMRVDLAQPLKPGGVVSLSIDWSYNIPEQNVMGGRAGFEFFPADGNDIFEIGQWFPRIAAYTDQGGWNVKPFLGTGEFSLEFGNYEVAITVPADHMVAATGTLQNPEAVLTAEQRARLQSARTAPEPVFIVTPDEAEKAEKNRSARRATWIFRADMVRDFAFASSRKFAWDAWGVAVPGGGATLAMSFYPREAMPLWTQYSTAAVAHAIEQYSAYLFPYPYPVAQSVNGPVGGMEYPMLSFIGSRPETAADGSTTYAKATKYELISNIVHEVGHNYFPMIINSDERQWAWMDEGLNSFVQYVAEQAWEENYPSLRGEPRQIAAPALNPYQTPVMTRADSLRRLGGEAYNKPAAALTILRETILGRDLFDQAFREYAHRWAFKRPLPADFFRSMEDASGVDLDWFWRGWFYSTDYVDIAIDSVRRLRIDDKSVVNDKAPEKSRDAKKDTPAPLPPSITEQRNSTLARRVDRYPGLKDFYNGPDGEAEARDDDTPATLDEADQALLRSSGDYFYMLEFSNLGGLVMPIILDIAHSDGSREIIRLPAELWRQNPKKVSKLLILKKEITSVTLDPYLETADSDTSNNIWPRKPEDRIGEYRLELVKPFVPRNLMRERGVTAGAPAK</sequence>
<evidence type="ECO:0000313" key="4">
    <source>
        <dbReference type="EMBL" id="MDA5194814.1"/>
    </source>
</evidence>
<dbReference type="PANTHER" id="PTHR11533">
    <property type="entry name" value="PROTEASE M1 ZINC METALLOPROTEASE"/>
    <property type="match status" value="1"/>
</dbReference>
<name>A0A9X3U1F3_9PROT</name>
<keyword evidence="2" id="KW-0732">Signal</keyword>
<dbReference type="GO" id="GO:0005615">
    <property type="term" value="C:extracellular space"/>
    <property type="evidence" value="ECO:0007669"/>
    <property type="project" value="TreeGrafter"/>
</dbReference>
<feature type="signal peptide" evidence="2">
    <location>
        <begin position="1"/>
        <end position="20"/>
    </location>
</feature>
<reference evidence="4" key="2">
    <citation type="journal article" date="2023" name="Syst. Appl. Microbiol.">
        <title>Govania unica gen. nov., sp. nov., a rare biosphere bacterium that represents a novel family in the class Alphaproteobacteria.</title>
        <authorList>
            <person name="Vandamme P."/>
            <person name="Peeters C."/>
            <person name="Hettiarachchi A."/>
            <person name="Cnockaert M."/>
            <person name="Carlier A."/>
        </authorList>
    </citation>
    <scope>NUCLEOTIDE SEQUENCE</scope>
    <source>
        <strain evidence="4">LMG 31809</strain>
    </source>
</reference>
<dbReference type="CDD" id="cd09604">
    <property type="entry name" value="M1_APN_like"/>
    <property type="match status" value="1"/>
</dbReference>
<reference evidence="4" key="1">
    <citation type="submission" date="2022-08" db="EMBL/GenBank/DDBJ databases">
        <authorList>
            <person name="Vandamme P."/>
            <person name="Hettiarachchi A."/>
            <person name="Peeters C."/>
            <person name="Cnockaert M."/>
            <person name="Carlier A."/>
        </authorList>
    </citation>
    <scope>NUCLEOTIDE SEQUENCE</scope>
    <source>
        <strain evidence="4">LMG 31809</strain>
    </source>
</reference>
<dbReference type="InterPro" id="IPR014782">
    <property type="entry name" value="Peptidase_M1_dom"/>
</dbReference>
<dbReference type="GO" id="GO:0070006">
    <property type="term" value="F:metalloaminopeptidase activity"/>
    <property type="evidence" value="ECO:0007669"/>
    <property type="project" value="TreeGrafter"/>
</dbReference>
<dbReference type="GO" id="GO:0016020">
    <property type="term" value="C:membrane"/>
    <property type="evidence" value="ECO:0007669"/>
    <property type="project" value="TreeGrafter"/>
</dbReference>
<evidence type="ECO:0000256" key="1">
    <source>
        <dbReference type="SAM" id="MobiDB-lite"/>
    </source>
</evidence>
<feature type="compositionally biased region" description="Basic and acidic residues" evidence="1">
    <location>
        <begin position="597"/>
        <end position="612"/>
    </location>
</feature>
<evidence type="ECO:0000256" key="2">
    <source>
        <dbReference type="SAM" id="SignalP"/>
    </source>
</evidence>
<dbReference type="GO" id="GO:0043171">
    <property type="term" value="P:peptide catabolic process"/>
    <property type="evidence" value="ECO:0007669"/>
    <property type="project" value="TreeGrafter"/>
</dbReference>
<dbReference type="SUPFAM" id="SSF55486">
    <property type="entry name" value="Metalloproteases ('zincins'), catalytic domain"/>
    <property type="match status" value="1"/>
</dbReference>
<dbReference type="Pfam" id="PF01433">
    <property type="entry name" value="Peptidase_M1"/>
    <property type="match status" value="1"/>
</dbReference>
<dbReference type="PANTHER" id="PTHR11533:SF174">
    <property type="entry name" value="PUROMYCIN-SENSITIVE AMINOPEPTIDASE-RELATED"/>
    <property type="match status" value="1"/>
</dbReference>
<dbReference type="GO" id="GO:0042277">
    <property type="term" value="F:peptide binding"/>
    <property type="evidence" value="ECO:0007669"/>
    <property type="project" value="TreeGrafter"/>
</dbReference>
<organism evidence="4 5">
    <name type="scientific">Govanella unica</name>
    <dbReference type="NCBI Taxonomy" id="2975056"/>
    <lineage>
        <taxon>Bacteria</taxon>
        <taxon>Pseudomonadati</taxon>
        <taxon>Pseudomonadota</taxon>
        <taxon>Alphaproteobacteria</taxon>
        <taxon>Emcibacterales</taxon>
        <taxon>Govanellaceae</taxon>
        <taxon>Govanella</taxon>
    </lineage>
</organism>
<accession>A0A9X3U1F3</accession>
<dbReference type="InterPro" id="IPR027268">
    <property type="entry name" value="Peptidase_M4/M1_CTD_sf"/>
</dbReference>
<protein>
    <submittedName>
        <fullName evidence="4">M1 family metallopeptidase</fullName>
    </submittedName>
</protein>
<comment type="caution">
    <text evidence="4">The sequence shown here is derived from an EMBL/GenBank/DDBJ whole genome shotgun (WGS) entry which is preliminary data.</text>
</comment>
<keyword evidence="5" id="KW-1185">Reference proteome</keyword>
<dbReference type="Proteomes" id="UP001141619">
    <property type="component" value="Unassembled WGS sequence"/>
</dbReference>